<gene>
    <name evidence="3" type="ORF">AMAG_06170</name>
</gene>
<feature type="region of interest" description="Disordered" evidence="2">
    <location>
        <begin position="412"/>
        <end position="497"/>
    </location>
</feature>
<protein>
    <submittedName>
        <fullName evidence="3">Uncharacterized protein</fullName>
    </submittedName>
</protein>
<proteinExistence type="predicted"/>
<feature type="region of interest" description="Disordered" evidence="2">
    <location>
        <begin position="308"/>
        <end position="379"/>
    </location>
</feature>
<reference evidence="3 4" key="2">
    <citation type="submission" date="2009-11" db="EMBL/GenBank/DDBJ databases">
        <title>The Genome Sequence of Allomyces macrogynus strain ATCC 38327.</title>
        <authorList>
            <consortium name="The Broad Institute Genome Sequencing Platform"/>
            <person name="Russ C."/>
            <person name="Cuomo C."/>
            <person name="Shea T."/>
            <person name="Young S.K."/>
            <person name="Zeng Q."/>
            <person name="Koehrsen M."/>
            <person name="Haas B."/>
            <person name="Borodovsky M."/>
            <person name="Guigo R."/>
            <person name="Alvarado L."/>
            <person name="Berlin A."/>
            <person name="Borenstein D."/>
            <person name="Chen Z."/>
            <person name="Engels R."/>
            <person name="Freedman E."/>
            <person name="Gellesch M."/>
            <person name="Goldberg J."/>
            <person name="Griggs A."/>
            <person name="Gujja S."/>
            <person name="Heiman D."/>
            <person name="Hepburn T."/>
            <person name="Howarth C."/>
            <person name="Jen D."/>
            <person name="Larson L."/>
            <person name="Lewis B."/>
            <person name="Mehta T."/>
            <person name="Park D."/>
            <person name="Pearson M."/>
            <person name="Roberts A."/>
            <person name="Saif S."/>
            <person name="Shenoy N."/>
            <person name="Sisk P."/>
            <person name="Stolte C."/>
            <person name="Sykes S."/>
            <person name="Walk T."/>
            <person name="White J."/>
            <person name="Yandava C."/>
            <person name="Burger G."/>
            <person name="Gray M.W."/>
            <person name="Holland P.W.H."/>
            <person name="King N."/>
            <person name="Lang F.B.F."/>
            <person name="Roger A.J."/>
            <person name="Ruiz-Trillo I."/>
            <person name="Lander E."/>
            <person name="Nusbaum C."/>
        </authorList>
    </citation>
    <scope>NUCLEOTIDE SEQUENCE [LARGE SCALE GENOMIC DNA]</scope>
    <source>
        <strain evidence="3 4">ATCC 38327</strain>
    </source>
</reference>
<evidence type="ECO:0000313" key="3">
    <source>
        <dbReference type="EMBL" id="KNE61341.1"/>
    </source>
</evidence>
<feature type="coiled-coil region" evidence="1">
    <location>
        <begin position="173"/>
        <end position="217"/>
    </location>
</feature>
<evidence type="ECO:0000256" key="2">
    <source>
        <dbReference type="SAM" id="MobiDB-lite"/>
    </source>
</evidence>
<evidence type="ECO:0000256" key="1">
    <source>
        <dbReference type="SAM" id="Coils"/>
    </source>
</evidence>
<evidence type="ECO:0000313" key="4">
    <source>
        <dbReference type="Proteomes" id="UP000054350"/>
    </source>
</evidence>
<dbReference type="VEuPathDB" id="FungiDB:AMAG_06170"/>
<reference evidence="3 4" key="1">
    <citation type="submission" date="2009-11" db="EMBL/GenBank/DDBJ databases">
        <title>Annotation of Allomyces macrogynus ATCC 38327.</title>
        <authorList>
            <consortium name="The Broad Institute Genome Sequencing Platform"/>
            <person name="Russ C."/>
            <person name="Cuomo C."/>
            <person name="Burger G."/>
            <person name="Gray M.W."/>
            <person name="Holland P.W.H."/>
            <person name="King N."/>
            <person name="Lang F.B.F."/>
            <person name="Roger A.J."/>
            <person name="Ruiz-Trillo I."/>
            <person name="Young S.K."/>
            <person name="Zeng Q."/>
            <person name="Gargeya S."/>
            <person name="Fitzgerald M."/>
            <person name="Haas B."/>
            <person name="Abouelleil A."/>
            <person name="Alvarado L."/>
            <person name="Arachchi H.M."/>
            <person name="Berlin A."/>
            <person name="Chapman S.B."/>
            <person name="Gearin G."/>
            <person name="Goldberg J."/>
            <person name="Griggs A."/>
            <person name="Gujja S."/>
            <person name="Hansen M."/>
            <person name="Heiman D."/>
            <person name="Howarth C."/>
            <person name="Larimer J."/>
            <person name="Lui A."/>
            <person name="MacDonald P.J.P."/>
            <person name="McCowen C."/>
            <person name="Montmayeur A."/>
            <person name="Murphy C."/>
            <person name="Neiman D."/>
            <person name="Pearson M."/>
            <person name="Priest M."/>
            <person name="Roberts A."/>
            <person name="Saif S."/>
            <person name="Shea T."/>
            <person name="Sisk P."/>
            <person name="Stolte C."/>
            <person name="Sykes S."/>
            <person name="Wortman J."/>
            <person name="Nusbaum C."/>
            <person name="Birren B."/>
        </authorList>
    </citation>
    <scope>NUCLEOTIDE SEQUENCE [LARGE SCALE GENOMIC DNA]</scope>
    <source>
        <strain evidence="3 4">ATCC 38327</strain>
    </source>
</reference>
<feature type="region of interest" description="Disordered" evidence="2">
    <location>
        <begin position="1"/>
        <end position="29"/>
    </location>
</feature>
<keyword evidence="1" id="KW-0175">Coiled coil</keyword>
<feature type="compositionally biased region" description="Basic residues" evidence="2">
    <location>
        <begin position="473"/>
        <end position="484"/>
    </location>
</feature>
<sequence length="878" mass="93997">MPIDHEASSSSAAARRPADPRPKVTATPMSALLAPVRAPTNHALRFPSSTSSMPLSTLPSTSPPRAVSATATLHLDPILVQHYLGLARVWDRLHRSDAASISEESARAKVDALETERKQLQTHRKDLEAKSLADHHHLERARRAAWPLRALFPRAAAATDADEQHFWESYRELHSASDKLATVERALDAAQAQLREARARNAEMKRVETELHDLEALLFPTTTPVPPAVADILRGRDDAVRLTTAQIAHLETDREALVTADDHLEAATRHLYRAMAILDQRSADPCMECARLARIVDARALAAVATATANTGSTSASPATSASHAPRTSTSSSRVSTSSDRSRSPSPTRPRLQWGANVTGRPRAGSSVATSVQPPVRAPIPLTHHATAPVTSTAEFHQQRRGSGSALARLVEHVARRRRDRAATRAISDDEEPAPRPSTSSSVFRISRWGRRRQQQQQTRGASTAVSRSRTPSPRRSRSRHSRSRGTSPEPAAHTASTSLVVDLDAAGVIDLTQLARSVGRCARHPRVVPGTAGRNSTSRGALAWSRSVTRALPAPVGTKLLDECQTARLHVHEALQAAPDVLVALRMPNLQFALGAGIRGRLETAATSLSGLRADVQDRVAELDSDLAFLKTEVVRAHRMAVRALGRVVRAAAHSNGGTSATGGNGMSMSLDSLPRYHDVVSPAEEQAMANRLVARDLATRRGITEEDAVEEVEAQQDEAGDVAVHGVARTVRIHEPSEDGDDESDASDQSTWTASDLESAADLATLVPAASAIDGESNVGGTVVDDRASSHRSLIRSSLSVRSQQRLFGSVILDTPASDSGAEDDDDHEMEVHDGAETPALRLTPLVPEAAASAGPWLAAPVDAGRARSASTSWVE</sequence>
<organism evidence="3 4">
    <name type="scientific">Allomyces macrogynus (strain ATCC 38327)</name>
    <name type="common">Allomyces javanicus var. macrogynus</name>
    <dbReference type="NCBI Taxonomy" id="578462"/>
    <lineage>
        <taxon>Eukaryota</taxon>
        <taxon>Fungi</taxon>
        <taxon>Fungi incertae sedis</taxon>
        <taxon>Blastocladiomycota</taxon>
        <taxon>Blastocladiomycetes</taxon>
        <taxon>Blastocladiales</taxon>
        <taxon>Blastocladiaceae</taxon>
        <taxon>Allomyces</taxon>
    </lineage>
</organism>
<accession>A0A0L0SFR4</accession>
<feature type="region of interest" description="Disordered" evidence="2">
    <location>
        <begin position="735"/>
        <end position="755"/>
    </location>
</feature>
<feature type="coiled-coil region" evidence="1">
    <location>
        <begin position="103"/>
        <end position="130"/>
    </location>
</feature>
<dbReference type="EMBL" id="GG745338">
    <property type="protein sequence ID" value="KNE61341.1"/>
    <property type="molecule type" value="Genomic_DNA"/>
</dbReference>
<dbReference type="Proteomes" id="UP000054350">
    <property type="component" value="Unassembled WGS sequence"/>
</dbReference>
<feature type="compositionally biased region" description="Low complexity" evidence="2">
    <location>
        <begin position="308"/>
        <end position="351"/>
    </location>
</feature>
<dbReference type="OrthoDB" id="5589716at2759"/>
<keyword evidence="4" id="KW-1185">Reference proteome</keyword>
<dbReference type="AlphaFoldDB" id="A0A0L0SFR4"/>
<name>A0A0L0SFR4_ALLM3</name>